<dbReference type="Proteomes" id="UP000199601">
    <property type="component" value="Unassembled WGS sequence"/>
</dbReference>
<proteinExistence type="predicted"/>
<keyword evidence="2" id="KW-1133">Transmembrane helix</keyword>
<name>A0A0U1D5P1_9MYCO</name>
<gene>
    <name evidence="3" type="ORF">BN000_01774</name>
</gene>
<evidence type="ECO:0000256" key="2">
    <source>
        <dbReference type="SAM" id="Phobius"/>
    </source>
</evidence>
<dbReference type="EMBL" id="CTEC01000001">
    <property type="protein sequence ID" value="CQD08726.1"/>
    <property type="molecule type" value="Genomic_DNA"/>
</dbReference>
<sequence>MVAGLRIAARSASGGLAVNGEQHDDPVAAVDALVARIGPALDAPAVHRRDVVLVTGPWMAGVSAVAAVLTERLPEQKFVESAELGPGEVPAAVVFVVSAAAQLTPSDCALLDAAAAHTDAVVGVVSKTDVHRAWREVLAANRGSLGAHAGRYGRVPWVGAAALPDVGEPDVDELVETLSAQLADPALTRRNRLRAWEFRLKTVAERFDRDADGAGRRARVDALRDERSTALRQRREAKTERTVTLRGQIQQARVQLSHFARNRCSSVRSELQEDVAGLSRRDMPRFAAHTRDRLGEVVAEVNEGTTTHLADVAQVVGVATTLPAPEGLPTVDVPAPPLKSRRHETWLLTLLGAGFGLGVALTLSRLMSGLAARLSPALSVVAAVTCVAIGLAVTLLVINIRSLLRDRALLDRWAGDVTSSLRSVAEELVATRVLVAESVLSKAVLAQDEVENAEVSEKVSAIDRELRAYATAASRAAAARDREMPTVRAALDAVRAELGEAGTPAAGDTVSDAKKDGAAEATEKPPSRSGDADAAGASESLV</sequence>
<keyword evidence="4" id="KW-1185">Reference proteome</keyword>
<evidence type="ECO:0000256" key="1">
    <source>
        <dbReference type="SAM" id="MobiDB-lite"/>
    </source>
</evidence>
<accession>A0A0U1D5P1</accession>
<dbReference type="AlphaFoldDB" id="A0A0U1D5P1"/>
<feature type="region of interest" description="Disordered" evidence="1">
    <location>
        <begin position="500"/>
        <end position="542"/>
    </location>
</feature>
<evidence type="ECO:0000313" key="3">
    <source>
        <dbReference type="EMBL" id="CQD08726.1"/>
    </source>
</evidence>
<feature type="compositionally biased region" description="Low complexity" evidence="1">
    <location>
        <begin position="532"/>
        <end position="542"/>
    </location>
</feature>
<protein>
    <submittedName>
        <fullName evidence="3">Uncharacterized protein</fullName>
    </submittedName>
</protein>
<evidence type="ECO:0000313" key="4">
    <source>
        <dbReference type="Proteomes" id="UP000199601"/>
    </source>
</evidence>
<feature type="compositionally biased region" description="Basic and acidic residues" evidence="1">
    <location>
        <begin position="511"/>
        <end position="526"/>
    </location>
</feature>
<keyword evidence="2" id="KW-0812">Transmembrane</keyword>
<feature type="transmembrane region" description="Helical" evidence="2">
    <location>
        <begin position="378"/>
        <end position="398"/>
    </location>
</feature>
<keyword evidence="2" id="KW-0472">Membrane</keyword>
<feature type="transmembrane region" description="Helical" evidence="2">
    <location>
        <begin position="346"/>
        <end position="366"/>
    </location>
</feature>
<organism evidence="3 4">
    <name type="scientific">Mycobacterium europaeum</name>
    <dbReference type="NCBI Taxonomy" id="761804"/>
    <lineage>
        <taxon>Bacteria</taxon>
        <taxon>Bacillati</taxon>
        <taxon>Actinomycetota</taxon>
        <taxon>Actinomycetes</taxon>
        <taxon>Mycobacteriales</taxon>
        <taxon>Mycobacteriaceae</taxon>
        <taxon>Mycobacterium</taxon>
        <taxon>Mycobacterium simiae complex</taxon>
    </lineage>
</organism>
<reference evidence="4" key="1">
    <citation type="submission" date="2015-03" db="EMBL/GenBank/DDBJ databases">
        <authorList>
            <person name="Urmite Genomes"/>
        </authorList>
    </citation>
    <scope>NUCLEOTIDE SEQUENCE [LARGE SCALE GENOMIC DNA]</scope>
    <source>
        <strain evidence="4">CSUR P1344</strain>
    </source>
</reference>